<name>A0A9K3PWG7_9STRA</name>
<dbReference type="Proteomes" id="UP000693970">
    <property type="component" value="Unassembled WGS sequence"/>
</dbReference>
<keyword evidence="1" id="KW-0195">Cyclin</keyword>
<reference evidence="4" key="2">
    <citation type="submission" date="2021-04" db="EMBL/GenBank/DDBJ databases">
        <authorList>
            <person name="Podell S."/>
        </authorList>
    </citation>
    <scope>NUCLEOTIDE SEQUENCE</scope>
    <source>
        <strain evidence="4">Hildebrandi</strain>
    </source>
</reference>
<evidence type="ECO:0000256" key="1">
    <source>
        <dbReference type="RuleBase" id="RU000383"/>
    </source>
</evidence>
<dbReference type="OrthoDB" id="10629854at2759"/>
<dbReference type="Pfam" id="PF00134">
    <property type="entry name" value="Cyclin_N"/>
    <property type="match status" value="1"/>
</dbReference>
<proteinExistence type="inferred from homology"/>
<comment type="similarity">
    <text evidence="1">Belongs to the cyclin family.</text>
</comment>
<dbReference type="SMART" id="SM00385">
    <property type="entry name" value="CYCLIN"/>
    <property type="match status" value="1"/>
</dbReference>
<gene>
    <name evidence="4" type="ORF">IV203_025776</name>
</gene>
<feature type="compositionally biased region" description="Low complexity" evidence="2">
    <location>
        <begin position="336"/>
        <end position="353"/>
    </location>
</feature>
<dbReference type="PANTHER" id="PTHR10177">
    <property type="entry name" value="CYCLINS"/>
    <property type="match status" value="1"/>
</dbReference>
<protein>
    <submittedName>
        <fullName evidence="4">Cyclin-like protein</fullName>
    </submittedName>
</protein>
<dbReference type="EMBL" id="JAGRRH010000012">
    <property type="protein sequence ID" value="KAG7362110.1"/>
    <property type="molecule type" value="Genomic_DNA"/>
</dbReference>
<dbReference type="InterPro" id="IPR006671">
    <property type="entry name" value="Cyclin_N"/>
</dbReference>
<dbReference type="InterPro" id="IPR013763">
    <property type="entry name" value="Cyclin-like_dom"/>
</dbReference>
<sequence length="564" mass="63325">MPPQEAIRIDHDEAPSVNLETGSTRKNNVSLACDSSLVEDQQMLEDLRDVILALKEQEMSYTLCSNASNNNSFPLYFDTWRPVMVSWMYSVIDTFALNPLCVPTGMYYLDTCCRMLPVKGTTDNQQQQHEKELYPLMAMTSLNLAIKCHETRMFPLDQLVQLMGRGKQQQQQQHSGQKQMQYTPEDIIDMERRLLQGCQWKLHPATTHDFLHQFVQVLDLSVRDDVLERSITHLKNGLMWEHVLHQQHQQQAKVQQQHLLPPFQPFLPSTLAYASLLLAMEDKHLPLADKQACCLALLQVADLSTNTPHLSKAYNWLVYAKNLQTQLVAANQKKQTQPSTPAPAATTGTTRVVSPTTTATLSTGHVVSATKIESETIRSQDAVTQKRDSLPIVSPAVSTVTTMEDSSSSSCQGASMVVEETTVTIKPNTWQKQQHFRHPSQVEEDPLFVDDDQDNEEEDLEEEDDWSEVIFYSHTYTGDGFEVMTVDTEYASSVAQQYTDCQSFPLTSPHSSELSVADLVLTESLDEDGFEVSYANSFSLSNTGSSSKYELLASMLASPIDVVA</sequence>
<organism evidence="4 5">
    <name type="scientific">Nitzschia inconspicua</name>
    <dbReference type="NCBI Taxonomy" id="303405"/>
    <lineage>
        <taxon>Eukaryota</taxon>
        <taxon>Sar</taxon>
        <taxon>Stramenopiles</taxon>
        <taxon>Ochrophyta</taxon>
        <taxon>Bacillariophyta</taxon>
        <taxon>Bacillariophyceae</taxon>
        <taxon>Bacillariophycidae</taxon>
        <taxon>Bacillariales</taxon>
        <taxon>Bacillariaceae</taxon>
        <taxon>Nitzschia</taxon>
    </lineage>
</organism>
<accession>A0A9K3PWG7</accession>
<dbReference type="AlphaFoldDB" id="A0A9K3PWG7"/>
<comment type="caution">
    <text evidence="4">The sequence shown here is derived from an EMBL/GenBank/DDBJ whole genome shotgun (WGS) entry which is preliminary data.</text>
</comment>
<evidence type="ECO:0000313" key="5">
    <source>
        <dbReference type="Proteomes" id="UP000693970"/>
    </source>
</evidence>
<evidence type="ECO:0000313" key="4">
    <source>
        <dbReference type="EMBL" id="KAG7362110.1"/>
    </source>
</evidence>
<evidence type="ECO:0000259" key="3">
    <source>
        <dbReference type="SMART" id="SM00385"/>
    </source>
</evidence>
<dbReference type="InterPro" id="IPR039361">
    <property type="entry name" value="Cyclin"/>
</dbReference>
<reference evidence="4" key="1">
    <citation type="journal article" date="2021" name="Sci. Rep.">
        <title>Diploid genomic architecture of Nitzschia inconspicua, an elite biomass production diatom.</title>
        <authorList>
            <person name="Oliver A."/>
            <person name="Podell S."/>
            <person name="Pinowska A."/>
            <person name="Traller J.C."/>
            <person name="Smith S.R."/>
            <person name="McClure R."/>
            <person name="Beliaev A."/>
            <person name="Bohutskyi P."/>
            <person name="Hill E.A."/>
            <person name="Rabines A."/>
            <person name="Zheng H."/>
            <person name="Allen L.Z."/>
            <person name="Kuo A."/>
            <person name="Grigoriev I.V."/>
            <person name="Allen A.E."/>
            <person name="Hazlebeck D."/>
            <person name="Allen E.E."/>
        </authorList>
    </citation>
    <scope>NUCLEOTIDE SEQUENCE</scope>
    <source>
        <strain evidence="4">Hildebrandi</strain>
    </source>
</reference>
<evidence type="ECO:0000256" key="2">
    <source>
        <dbReference type="SAM" id="MobiDB-lite"/>
    </source>
</evidence>
<feature type="region of interest" description="Disordered" evidence="2">
    <location>
        <begin position="331"/>
        <end position="353"/>
    </location>
</feature>
<keyword evidence="5" id="KW-1185">Reference proteome</keyword>
<feature type="domain" description="Cyclin-like" evidence="3">
    <location>
        <begin position="86"/>
        <end position="196"/>
    </location>
</feature>